<evidence type="ECO:0000256" key="1">
    <source>
        <dbReference type="SAM" id="Phobius"/>
    </source>
</evidence>
<comment type="caution">
    <text evidence="3">The sequence shown here is derived from an EMBL/GenBank/DDBJ whole genome shotgun (WGS) entry which is preliminary data.</text>
</comment>
<evidence type="ECO:0000313" key="4">
    <source>
        <dbReference type="Proteomes" id="UP000714275"/>
    </source>
</evidence>
<feature type="domain" description="DUF6533" evidence="2">
    <location>
        <begin position="37"/>
        <end position="82"/>
    </location>
</feature>
<protein>
    <recommendedName>
        <fullName evidence="2">DUF6533 domain-containing protein</fullName>
    </recommendedName>
</protein>
<keyword evidence="1" id="KW-0472">Membrane</keyword>
<evidence type="ECO:0000313" key="3">
    <source>
        <dbReference type="EMBL" id="KAG1775272.1"/>
    </source>
</evidence>
<feature type="transmembrane region" description="Helical" evidence="1">
    <location>
        <begin position="289"/>
        <end position="312"/>
    </location>
</feature>
<dbReference type="AlphaFoldDB" id="A0A9P6ZS50"/>
<organism evidence="3 4">
    <name type="scientific">Suillus placidus</name>
    <dbReference type="NCBI Taxonomy" id="48579"/>
    <lineage>
        <taxon>Eukaryota</taxon>
        <taxon>Fungi</taxon>
        <taxon>Dikarya</taxon>
        <taxon>Basidiomycota</taxon>
        <taxon>Agaricomycotina</taxon>
        <taxon>Agaricomycetes</taxon>
        <taxon>Agaricomycetidae</taxon>
        <taxon>Boletales</taxon>
        <taxon>Suillineae</taxon>
        <taxon>Suillaceae</taxon>
        <taxon>Suillus</taxon>
    </lineage>
</organism>
<dbReference type="Proteomes" id="UP000714275">
    <property type="component" value="Unassembled WGS sequence"/>
</dbReference>
<feature type="transmembrane region" description="Helical" evidence="1">
    <location>
        <begin position="66"/>
        <end position="86"/>
    </location>
</feature>
<name>A0A9P6ZS50_9AGAM</name>
<accession>A0A9P6ZS50</accession>
<dbReference type="OrthoDB" id="2631138at2759"/>
<evidence type="ECO:0000259" key="2">
    <source>
        <dbReference type="Pfam" id="PF20151"/>
    </source>
</evidence>
<keyword evidence="1" id="KW-0812">Transmembrane</keyword>
<keyword evidence="1" id="KW-1133">Transmembrane helix</keyword>
<dbReference type="InterPro" id="IPR045340">
    <property type="entry name" value="DUF6533"/>
</dbReference>
<dbReference type="Pfam" id="PF20151">
    <property type="entry name" value="DUF6533"/>
    <property type="match status" value="1"/>
</dbReference>
<proteinExistence type="predicted"/>
<feature type="transmembrane region" description="Helical" evidence="1">
    <location>
        <begin position="212"/>
        <end position="234"/>
    </location>
</feature>
<dbReference type="EMBL" id="JABBWD010000035">
    <property type="protein sequence ID" value="KAG1775272.1"/>
    <property type="molecule type" value="Genomic_DNA"/>
</dbReference>
<feature type="transmembrane region" description="Helical" evidence="1">
    <location>
        <begin position="34"/>
        <end position="54"/>
    </location>
</feature>
<feature type="transmembrane region" description="Helical" evidence="1">
    <location>
        <begin position="255"/>
        <end position="277"/>
    </location>
</feature>
<reference evidence="3" key="1">
    <citation type="journal article" date="2020" name="New Phytol.">
        <title>Comparative genomics reveals dynamic genome evolution in host specialist ectomycorrhizal fungi.</title>
        <authorList>
            <person name="Lofgren L.A."/>
            <person name="Nguyen N.H."/>
            <person name="Vilgalys R."/>
            <person name="Ruytinx J."/>
            <person name="Liao H.L."/>
            <person name="Branco S."/>
            <person name="Kuo A."/>
            <person name="LaButti K."/>
            <person name="Lipzen A."/>
            <person name="Andreopoulos W."/>
            <person name="Pangilinan J."/>
            <person name="Riley R."/>
            <person name="Hundley H."/>
            <person name="Na H."/>
            <person name="Barry K."/>
            <person name="Grigoriev I.V."/>
            <person name="Stajich J.E."/>
            <person name="Kennedy P.G."/>
        </authorList>
    </citation>
    <scope>NUCLEOTIDE SEQUENCE</scope>
    <source>
        <strain evidence="3">DOB743</strain>
    </source>
</reference>
<feature type="transmembrane region" description="Helical" evidence="1">
    <location>
        <begin position="160"/>
        <end position="181"/>
    </location>
</feature>
<sequence>MATKFASHPHPFSNSMTIVSDDPSWWPSIDSYRVLSYFVVAAFVGVLYDWTLTFGQEVELIWRQRWSLMTVLYLGVRYLGIISAAYPEHCGQCSDDLADRFSESPAQMFAIPLQLTAAPCRNVSRILFIVCDWTNMVVFPMLWAIIIARLYAMYQQSRKILIFLFVTFLADNIFNTVVNIMTTMHTSGEELILSGTYQCSIGFAEGIPLLDAVTWILGTVWEVLALCLAVRIAVKHFRERRQYSAGGIIGDCFTVLIKTHVLYFASFGAVSCFSLILNLSPTLSAENPQIYAGFLQILTVVQSFVLGPRLILGIREYQAKFVADSDAATDMTSIAFQEREHVPTGSSV</sequence>
<gene>
    <name evidence="3" type="ORF">EV702DRAFT_1199587</name>
</gene>
<keyword evidence="4" id="KW-1185">Reference proteome</keyword>
<feature type="transmembrane region" description="Helical" evidence="1">
    <location>
        <begin position="126"/>
        <end position="148"/>
    </location>
</feature>